<dbReference type="NCBIfam" id="TIGR03500">
    <property type="entry name" value="FliO_TIGR"/>
    <property type="match status" value="1"/>
</dbReference>
<name>A0A4D6XPA5_9GAMM</name>
<evidence type="ECO:0000256" key="9">
    <source>
        <dbReference type="ARBA" id="ARBA00022989"/>
    </source>
</evidence>
<evidence type="ECO:0000256" key="11">
    <source>
        <dbReference type="ARBA" id="ARBA00023143"/>
    </source>
</evidence>
<gene>
    <name evidence="13 14" type="primary">fliP</name>
    <name evidence="14" type="ORF">D9V62_00410</name>
</gene>
<evidence type="ECO:0000256" key="7">
    <source>
        <dbReference type="ARBA" id="ARBA00022795"/>
    </source>
</evidence>
<dbReference type="OrthoDB" id="9805111at2"/>
<dbReference type="InterPro" id="IPR005838">
    <property type="entry name" value="T3SS_IM_P"/>
</dbReference>
<dbReference type="PROSITE" id="PS01060">
    <property type="entry name" value="FLIP_1"/>
    <property type="match status" value="1"/>
</dbReference>
<keyword evidence="12 13" id="KW-1006">Bacterial flagellum protein export</keyword>
<dbReference type="Pfam" id="PF00813">
    <property type="entry name" value="FliP"/>
    <property type="match status" value="1"/>
</dbReference>
<dbReference type="GO" id="GO:0009425">
    <property type="term" value="C:bacterial-type flagellum basal body"/>
    <property type="evidence" value="ECO:0007669"/>
    <property type="project" value="UniProtKB-SubCell"/>
</dbReference>
<evidence type="ECO:0000256" key="2">
    <source>
        <dbReference type="ARBA" id="ARBA00006257"/>
    </source>
</evidence>
<keyword evidence="14" id="KW-0969">Cilium</keyword>
<dbReference type="PRINTS" id="PR01302">
    <property type="entry name" value="TYPE3IMPPROT"/>
</dbReference>
<dbReference type="Pfam" id="PF04347">
    <property type="entry name" value="FliO"/>
    <property type="match status" value="1"/>
</dbReference>
<accession>A0A4D6XPA5</accession>
<evidence type="ECO:0000256" key="10">
    <source>
        <dbReference type="ARBA" id="ARBA00023136"/>
    </source>
</evidence>
<dbReference type="NCBIfam" id="NF009438">
    <property type="entry name" value="PRK12797.1"/>
    <property type="match status" value="1"/>
</dbReference>
<evidence type="ECO:0000256" key="4">
    <source>
        <dbReference type="ARBA" id="ARBA00022448"/>
    </source>
</evidence>
<dbReference type="InterPro" id="IPR022781">
    <property type="entry name" value="Flagellar_biosynth_FliO"/>
</dbReference>
<dbReference type="PANTHER" id="PTHR30587:SF0">
    <property type="entry name" value="FLAGELLAR BIOSYNTHETIC PROTEIN FLIP"/>
    <property type="match status" value="1"/>
</dbReference>
<keyword evidence="11" id="KW-0975">Bacterial flagellum</keyword>
<evidence type="ECO:0000256" key="3">
    <source>
        <dbReference type="ARBA" id="ARBA00021714"/>
    </source>
</evidence>
<evidence type="ECO:0000256" key="1">
    <source>
        <dbReference type="ARBA" id="ARBA00003663"/>
    </source>
</evidence>
<keyword evidence="14" id="KW-0966">Cell projection</keyword>
<dbReference type="InterPro" id="IPR005837">
    <property type="entry name" value="FliP"/>
</dbReference>
<feature type="transmembrane region" description="Helical" evidence="13">
    <location>
        <begin position="175"/>
        <end position="208"/>
    </location>
</feature>
<evidence type="ECO:0000256" key="5">
    <source>
        <dbReference type="ARBA" id="ARBA00022475"/>
    </source>
</evidence>
<dbReference type="PRINTS" id="PR00951">
    <property type="entry name" value="FLGBIOSNFLIP"/>
</dbReference>
<dbReference type="Proteomes" id="UP000298759">
    <property type="component" value="Chromosome"/>
</dbReference>
<reference evidence="14 15" key="2">
    <citation type="submission" date="2019-05" db="EMBL/GenBank/DDBJ databases">
        <title>Genome evolution of the obligate endosymbiont Buchnera aphidicola.</title>
        <authorList>
            <person name="Moran N.A."/>
        </authorList>
    </citation>
    <scope>NUCLEOTIDE SEQUENCE [LARGE SCALE GENOMIC DNA]</scope>
    <source>
        <strain evidence="14 15">Ahe</strain>
    </source>
</reference>
<keyword evidence="14" id="KW-0282">Flagellum</keyword>
<reference evidence="14 15" key="1">
    <citation type="submission" date="2018-12" db="EMBL/GenBank/DDBJ databases">
        <authorList>
            <person name="Chong R.A."/>
        </authorList>
    </citation>
    <scope>NUCLEOTIDE SEQUENCE [LARGE SCALE GENOMIC DNA]</scope>
    <source>
        <strain evidence="14 15">Ahe</strain>
    </source>
</reference>
<evidence type="ECO:0000256" key="13">
    <source>
        <dbReference type="RuleBase" id="RU362069"/>
    </source>
</evidence>
<feature type="transmembrane region" description="Helical" evidence="13">
    <location>
        <begin position="316"/>
        <end position="341"/>
    </location>
</feature>
<evidence type="ECO:0000313" key="14">
    <source>
        <dbReference type="EMBL" id="QCI16917.1"/>
    </source>
</evidence>
<evidence type="ECO:0000313" key="15">
    <source>
        <dbReference type="Proteomes" id="UP000298759"/>
    </source>
</evidence>
<comment type="subcellular location">
    <subcellularLocation>
        <location evidence="13">Cell membrane</location>
        <topology evidence="13">Multi-pass membrane protein</topology>
    </subcellularLocation>
    <subcellularLocation>
        <location evidence="13">Bacterial flagellum basal body</location>
    </subcellularLocation>
</comment>
<keyword evidence="5 13" id="KW-1003">Cell membrane</keyword>
<dbReference type="GO" id="GO:0009306">
    <property type="term" value="P:protein secretion"/>
    <property type="evidence" value="ECO:0007669"/>
    <property type="project" value="UniProtKB-UniRule"/>
</dbReference>
<feature type="transmembrane region" description="Helical" evidence="13">
    <location>
        <begin position="353"/>
        <end position="373"/>
    </location>
</feature>
<dbReference type="EMBL" id="CP034894">
    <property type="protein sequence ID" value="QCI16917.1"/>
    <property type="molecule type" value="Genomic_DNA"/>
</dbReference>
<dbReference type="GO" id="GO:0044781">
    <property type="term" value="P:bacterial-type flagellum organization"/>
    <property type="evidence" value="ECO:0007669"/>
    <property type="project" value="UniProtKB-UniRule"/>
</dbReference>
<evidence type="ECO:0000256" key="12">
    <source>
        <dbReference type="ARBA" id="ARBA00023225"/>
    </source>
</evidence>
<sequence>MKNNIESQLALNNSPLEFNSINFFHIASSLGQIILLILVLSWIAKKISFIKNNKKKSYINIIERTSIGSNESIIVVDVKEVKLILGVTKTKITHLYTLKSQLKDELPNKEENIMLPKKNFHDSFKNLTKIFLKKIIFYRTIPFVFFLLFCPLVYADIPGPIIHNFSNGTQTWSLPIQTLVFLTALTFLPAFLLMMTSFTRIIIVFGLLRNALGTPYAPPNQILLGLSLFLTFFIMSPTFEKVYQEAYLPFSKEKINMDEAILKGSIPLKKFMLNQTRTSDLEVFSKIAHISYYKNKNDIPMRILLPSFITSELKTAFQIGFTIFIPFLIIDLVVASVLMALGMMMVPPSTISLPFKLMLFVLVDGWQLLVTSLSQSFNI</sequence>
<feature type="transmembrane region" description="Helical" evidence="13">
    <location>
        <begin position="136"/>
        <end position="155"/>
    </location>
</feature>
<organism evidence="14 15">
    <name type="scientific">Buchnera aphidicola</name>
    <name type="common">Aphis helianthi</name>
    <dbReference type="NCBI Taxonomy" id="2315802"/>
    <lineage>
        <taxon>Bacteria</taxon>
        <taxon>Pseudomonadati</taxon>
        <taxon>Pseudomonadota</taxon>
        <taxon>Gammaproteobacteria</taxon>
        <taxon>Enterobacterales</taxon>
        <taxon>Erwiniaceae</taxon>
        <taxon>Buchnera</taxon>
    </lineage>
</organism>
<evidence type="ECO:0000256" key="6">
    <source>
        <dbReference type="ARBA" id="ARBA00022692"/>
    </source>
</evidence>
<dbReference type="RefSeq" id="WP_158339850.1">
    <property type="nucleotide sequence ID" value="NZ_CP034894.1"/>
</dbReference>
<keyword evidence="9 13" id="KW-1133">Transmembrane helix</keyword>
<comment type="function">
    <text evidence="1 13">Plays a role in the flagellum-specific transport system.</text>
</comment>
<dbReference type="AlphaFoldDB" id="A0A4D6XPA5"/>
<comment type="similarity">
    <text evidence="2 13">Belongs to the FliP/MopC/SpaP family.</text>
</comment>
<feature type="transmembrane region" description="Helical" evidence="13">
    <location>
        <begin position="23"/>
        <end position="44"/>
    </location>
</feature>
<dbReference type="NCBIfam" id="TIGR01103">
    <property type="entry name" value="fliP"/>
    <property type="match status" value="1"/>
</dbReference>
<keyword evidence="6 13" id="KW-0812">Transmembrane</keyword>
<dbReference type="GO" id="GO:0005886">
    <property type="term" value="C:plasma membrane"/>
    <property type="evidence" value="ECO:0007669"/>
    <property type="project" value="UniProtKB-SubCell"/>
</dbReference>
<keyword evidence="8 13" id="KW-0653">Protein transport</keyword>
<evidence type="ECO:0000256" key="8">
    <source>
        <dbReference type="ARBA" id="ARBA00022927"/>
    </source>
</evidence>
<proteinExistence type="inferred from homology"/>
<protein>
    <recommendedName>
        <fullName evidence="3 13">Flagellar biosynthetic protein FliP</fullName>
    </recommendedName>
</protein>
<keyword evidence="7 13" id="KW-1005">Bacterial flagellum biogenesis</keyword>
<dbReference type="PROSITE" id="PS01061">
    <property type="entry name" value="FLIP_2"/>
    <property type="match status" value="1"/>
</dbReference>
<keyword evidence="10 13" id="KW-0472">Membrane</keyword>
<dbReference type="PANTHER" id="PTHR30587">
    <property type="entry name" value="FLAGELLAR BIOSYNTHETIC PROTEIN FLIP"/>
    <property type="match status" value="1"/>
</dbReference>
<keyword evidence="4 13" id="KW-0813">Transport</keyword>